<dbReference type="InterPro" id="IPR001466">
    <property type="entry name" value="Beta-lactam-related"/>
</dbReference>
<feature type="domain" description="Beta-lactamase-related" evidence="1">
    <location>
        <begin position="8"/>
        <end position="325"/>
    </location>
</feature>
<name>A0ABS5TUZ8_9CELL</name>
<sequence>MDEREHLAAALAQHPTVPGVSVAVMRGGAATWAGAAGVSDASTGRALSAEQPLHACSMTKLVTATVVLALTERGLVDLDADVAATHDVPLTRAASAGDRPVTLRHLLAHVAGIVDADGSFEPVARGDGTPDLADLLRGRTSAHAGPVTVAATPGTRFAYSDGGYAVVEHVIEVATGRPYDDVARELVLDPLGLARAVLRRRTADAPAAATGHGPAGRPVEDGWALYPALGGAGLWCTPRDVAVLLSDLRRSWTEDGGRLLTAATARQILDGAEAEPHAGLGLFLPAGDGRVVSTHGWGVGFQCAARLDVESGDGVVVMTNCDPGRPQPESVVGALLQTLGPTTV</sequence>
<comment type="caution">
    <text evidence="2">The sequence shown here is derived from an EMBL/GenBank/DDBJ whole genome shotgun (WGS) entry which is preliminary data.</text>
</comment>
<dbReference type="InterPro" id="IPR050789">
    <property type="entry name" value="Diverse_Enzym_Activities"/>
</dbReference>
<accession>A0ABS5TUZ8</accession>
<evidence type="ECO:0000313" key="3">
    <source>
        <dbReference type="Proteomes" id="UP000722125"/>
    </source>
</evidence>
<dbReference type="PANTHER" id="PTHR43283:SF3">
    <property type="entry name" value="BETA-LACTAMASE FAMILY PROTEIN (AFU_ORTHOLOGUE AFUA_5G07500)"/>
    <property type="match status" value="1"/>
</dbReference>
<organism evidence="2 3">
    <name type="scientific">Cellulomonas fulva</name>
    <dbReference type="NCBI Taxonomy" id="2835530"/>
    <lineage>
        <taxon>Bacteria</taxon>
        <taxon>Bacillati</taxon>
        <taxon>Actinomycetota</taxon>
        <taxon>Actinomycetes</taxon>
        <taxon>Micrococcales</taxon>
        <taxon>Cellulomonadaceae</taxon>
        <taxon>Cellulomonas</taxon>
    </lineage>
</organism>
<dbReference type="EMBL" id="JAHBOH010000001">
    <property type="protein sequence ID" value="MBT0992963.1"/>
    <property type="molecule type" value="Genomic_DNA"/>
</dbReference>
<reference evidence="2 3" key="1">
    <citation type="submission" date="2021-05" db="EMBL/GenBank/DDBJ databases">
        <title>Description of Cellulomonas sp. DKR-3 sp. nov.</title>
        <authorList>
            <person name="Dahal R.H."/>
            <person name="Chaudhary D.K."/>
        </authorList>
    </citation>
    <scope>NUCLEOTIDE SEQUENCE [LARGE SCALE GENOMIC DNA]</scope>
    <source>
        <strain evidence="2 3">DKR-3</strain>
    </source>
</reference>
<dbReference type="Proteomes" id="UP000722125">
    <property type="component" value="Unassembled WGS sequence"/>
</dbReference>
<dbReference type="InterPro" id="IPR012338">
    <property type="entry name" value="Beta-lactam/transpept-like"/>
</dbReference>
<dbReference type="SUPFAM" id="SSF56601">
    <property type="entry name" value="beta-lactamase/transpeptidase-like"/>
    <property type="match status" value="1"/>
</dbReference>
<dbReference type="Pfam" id="PF00144">
    <property type="entry name" value="Beta-lactamase"/>
    <property type="match status" value="1"/>
</dbReference>
<dbReference type="Gene3D" id="3.40.710.10">
    <property type="entry name" value="DD-peptidase/beta-lactamase superfamily"/>
    <property type="match status" value="1"/>
</dbReference>
<dbReference type="PANTHER" id="PTHR43283">
    <property type="entry name" value="BETA-LACTAMASE-RELATED"/>
    <property type="match status" value="1"/>
</dbReference>
<keyword evidence="3" id="KW-1185">Reference proteome</keyword>
<proteinExistence type="predicted"/>
<protein>
    <submittedName>
        <fullName evidence="2">Beta-lactamase family protein</fullName>
    </submittedName>
</protein>
<evidence type="ECO:0000259" key="1">
    <source>
        <dbReference type="Pfam" id="PF00144"/>
    </source>
</evidence>
<evidence type="ECO:0000313" key="2">
    <source>
        <dbReference type="EMBL" id="MBT0992963.1"/>
    </source>
</evidence>
<gene>
    <name evidence="2" type="ORF">KIN34_01485</name>
</gene>
<dbReference type="RefSeq" id="WP_214345944.1">
    <property type="nucleotide sequence ID" value="NZ_JAHBOH010000001.1"/>
</dbReference>